<dbReference type="NCBIfam" id="TIGR00580">
    <property type="entry name" value="mfd"/>
    <property type="match status" value="1"/>
</dbReference>
<dbReference type="InterPro" id="IPR003711">
    <property type="entry name" value="CarD-like/TRCF_RID"/>
</dbReference>
<dbReference type="GO" id="GO:0005524">
    <property type="term" value="F:ATP binding"/>
    <property type="evidence" value="ECO:0007669"/>
    <property type="project" value="UniProtKB-UniRule"/>
</dbReference>
<comment type="similarity">
    <text evidence="9">In the C-terminal section; belongs to the helicase family. RecG subfamily.</text>
</comment>
<sequence>MGRSFNFFPHEKGLHTLALPPGAALFGLQELVDLGQHVFVVAENDAQAEKIYESLSSFYTHVLYFPAIDLMPFSHGVPSLDVLSQRVKVLSLLRKNEHPYIITVSYRSFIRVLPPVRSFDAAHLTLKLGNFLDFDQLMEQLQQYGYMQTSLVREEGEVVLKNRLLDVYPGDSEYPVRLIVEDGKLARISFFDPHTQLTCSHTDLLEILPLAEFVFPKDKDGFEGPFTNPLAHSNFVDFYTNLSLLKDYVREREFNILFTEKPESEDNKIRAIFARLGAERLLASSMYEAAKDAYAVYIRDASGKTFPNTRAEGNFSGGFSGFVVELEKLFENYPNLCACFFAEYKESARRIAVMLRRFRPKTVKIFRDIPENARGLFIVEDNWEFGFFAHNIGSALLCVGETDVSGKKKLFRKRLKQAVFTPFESEIEPGDAVVHLNYGIGLFRGIERIAVLEKEKDYILIEYADKQKLFVPLEQADLIGRYAGGLEDKKPKLDSLSGKSWHKKRAKAQEDILRFAKELVQAHAKRVALEGFEFPVDAEEQKAFEDQFSYIETPDQISVIEEIKSDMEDPKPMDRLLCGDVGFGKTEIALRAAFKAIFAGKQVALLAPTTILAEQHYLTCLERFKDFPVKIESLTRFTGSAERKDILKRAAEQKIDMLIGTHALLSKDLNFKDLGLLIIDEEHKFGVEHKEKIKMRYPLTDILSLSATPIPRTLSLALGNLRSLSTLQTPPDLRIPVETIVSDFRPELVKEAISFELNRGGQVYFIQNRIKELHKFAEMIAELFPEASIVTAHGRMEEDELEDAFLGFMRGYYNVLVSTTIVESGLDIPNANTLIVSDAQRLGLSQLYQLKGRVGRSNKQAYAYFLFPEHKNITEAANKRLDALLEYTELGAGFQIAKQDMEIRGAGNILGAEQHGHLTALGYDMYMKLLCEEVQKLQGKVSNVTEPLIDLSYDAFIPDEYIHDPALKMEAYKKIVSVKEQGQTEELKKELRDRYGSLPGSVLTLFEIARLKIEAGRLGVASITEKKNHIEILFSHQSKADPLKVMAIARNGSHPVSFNPYNPNLLIYQTFAADAEQKVHRLTAFFRDILIT</sequence>
<dbReference type="HAMAP" id="MF_00969">
    <property type="entry name" value="TRCF"/>
    <property type="match status" value="1"/>
</dbReference>
<dbReference type="InterPro" id="IPR004576">
    <property type="entry name" value="Mfd"/>
</dbReference>
<protein>
    <recommendedName>
        <fullName evidence="9">Transcription-repair-coupling factor</fullName>
        <shortName evidence="9">TRCF</shortName>
        <ecNumber evidence="9">3.6.4.-</ecNumber>
    </recommendedName>
</protein>
<dbReference type="InterPro" id="IPR001650">
    <property type="entry name" value="Helicase_C-like"/>
</dbReference>
<dbReference type="InterPro" id="IPR047112">
    <property type="entry name" value="RecG/Mfd"/>
</dbReference>
<dbReference type="SMART" id="SM01058">
    <property type="entry name" value="CarD_TRCF"/>
    <property type="match status" value="1"/>
</dbReference>
<dbReference type="GO" id="GO:0003684">
    <property type="term" value="F:damaged DNA binding"/>
    <property type="evidence" value="ECO:0007669"/>
    <property type="project" value="InterPro"/>
</dbReference>
<dbReference type="SMART" id="SM00487">
    <property type="entry name" value="DEXDc"/>
    <property type="match status" value="1"/>
</dbReference>
<dbReference type="Proteomes" id="UP000240042">
    <property type="component" value="Unassembled WGS sequence"/>
</dbReference>
<dbReference type="GO" id="GO:0005737">
    <property type="term" value="C:cytoplasm"/>
    <property type="evidence" value="ECO:0007669"/>
    <property type="project" value="UniProtKB-SubCell"/>
</dbReference>
<dbReference type="SUPFAM" id="SSF143517">
    <property type="entry name" value="TRCF domain-like"/>
    <property type="match status" value="1"/>
</dbReference>
<evidence type="ECO:0000256" key="9">
    <source>
        <dbReference type="HAMAP-Rule" id="MF_00969"/>
    </source>
</evidence>
<dbReference type="SMART" id="SM00490">
    <property type="entry name" value="HELICc"/>
    <property type="match status" value="1"/>
</dbReference>
<dbReference type="Gene3D" id="3.30.2060.10">
    <property type="entry name" value="Penicillin-binding protein 1b domain"/>
    <property type="match status" value="1"/>
</dbReference>
<dbReference type="Pfam" id="PF03461">
    <property type="entry name" value="TRCF"/>
    <property type="match status" value="1"/>
</dbReference>
<proteinExistence type="inferred from homology"/>
<dbReference type="Gene3D" id="3.40.50.300">
    <property type="entry name" value="P-loop containing nucleotide triphosphate hydrolases"/>
    <property type="match status" value="2"/>
</dbReference>
<dbReference type="GO" id="GO:0016787">
    <property type="term" value="F:hydrolase activity"/>
    <property type="evidence" value="ECO:0007669"/>
    <property type="project" value="UniProtKB-KW"/>
</dbReference>
<keyword evidence="8 9" id="KW-0234">DNA repair</keyword>
<dbReference type="EC" id="3.6.4.-" evidence="9"/>
<dbReference type="Gene3D" id="3.90.1150.50">
    <property type="entry name" value="Transcription-repair-coupling factor, D7 domain"/>
    <property type="match status" value="1"/>
</dbReference>
<evidence type="ECO:0000256" key="4">
    <source>
        <dbReference type="ARBA" id="ARBA00022801"/>
    </source>
</evidence>
<dbReference type="GO" id="GO:0000716">
    <property type="term" value="P:transcription-coupled nucleotide-excision repair, DNA damage recognition"/>
    <property type="evidence" value="ECO:0007669"/>
    <property type="project" value="UniProtKB-UniRule"/>
</dbReference>
<comment type="similarity">
    <text evidence="9">In the N-terminal section; belongs to the UvrB family.</text>
</comment>
<dbReference type="EMBL" id="FOKY01000001">
    <property type="protein sequence ID" value="SFB70090.1"/>
    <property type="molecule type" value="Genomic_DNA"/>
</dbReference>
<reference evidence="13" key="1">
    <citation type="submission" date="2016-10" db="EMBL/GenBank/DDBJ databases">
        <authorList>
            <person name="Varghese N."/>
            <person name="Submissions S."/>
        </authorList>
    </citation>
    <scope>NUCLEOTIDE SEQUENCE [LARGE SCALE GENOMIC DNA]</scope>
    <source>
        <strain evidence="13">ATCC 43811</strain>
    </source>
</reference>
<evidence type="ECO:0000259" key="10">
    <source>
        <dbReference type="PROSITE" id="PS51192"/>
    </source>
</evidence>
<dbReference type="InterPro" id="IPR014001">
    <property type="entry name" value="Helicase_ATP-bd"/>
</dbReference>
<keyword evidence="4 9" id="KW-0378">Hydrolase</keyword>
<keyword evidence="1 9" id="KW-0963">Cytoplasm</keyword>
<evidence type="ECO:0000256" key="8">
    <source>
        <dbReference type="ARBA" id="ARBA00023204"/>
    </source>
</evidence>
<dbReference type="PANTHER" id="PTHR47964">
    <property type="entry name" value="ATP-DEPENDENT DNA HELICASE HOMOLOG RECG, CHLOROPLASTIC"/>
    <property type="match status" value="1"/>
</dbReference>
<dbReference type="GO" id="GO:0006355">
    <property type="term" value="P:regulation of DNA-templated transcription"/>
    <property type="evidence" value="ECO:0007669"/>
    <property type="project" value="UniProtKB-UniRule"/>
</dbReference>
<evidence type="ECO:0000256" key="7">
    <source>
        <dbReference type="ARBA" id="ARBA00023125"/>
    </source>
</evidence>
<dbReference type="Pfam" id="PF00271">
    <property type="entry name" value="Helicase_C"/>
    <property type="match status" value="1"/>
</dbReference>
<dbReference type="InterPro" id="IPR037235">
    <property type="entry name" value="TRCF-like_C_D7"/>
</dbReference>
<dbReference type="AlphaFoldDB" id="A0A1I1DBB8"/>
<evidence type="ECO:0000256" key="6">
    <source>
        <dbReference type="ARBA" id="ARBA00022840"/>
    </source>
</evidence>
<dbReference type="InterPro" id="IPR027417">
    <property type="entry name" value="P-loop_NTPase"/>
</dbReference>
<dbReference type="SMART" id="SM00982">
    <property type="entry name" value="TRCF"/>
    <property type="match status" value="1"/>
</dbReference>
<evidence type="ECO:0000256" key="5">
    <source>
        <dbReference type="ARBA" id="ARBA00022806"/>
    </source>
</evidence>
<keyword evidence="7 9" id="KW-0238">DNA-binding</keyword>
<dbReference type="CDD" id="cd17991">
    <property type="entry name" value="DEXHc_TRCF"/>
    <property type="match status" value="1"/>
</dbReference>
<gene>
    <name evidence="9" type="primary">mfd</name>
    <name evidence="12" type="ORF">SAMN02745150_00326</name>
</gene>
<dbReference type="GO" id="GO:0003678">
    <property type="term" value="F:DNA helicase activity"/>
    <property type="evidence" value="ECO:0007669"/>
    <property type="project" value="TreeGrafter"/>
</dbReference>
<evidence type="ECO:0000313" key="13">
    <source>
        <dbReference type="Proteomes" id="UP000240042"/>
    </source>
</evidence>
<keyword evidence="13" id="KW-1185">Reference proteome</keyword>
<dbReference type="InterPro" id="IPR011545">
    <property type="entry name" value="DEAD/DEAH_box_helicase_dom"/>
</dbReference>
<organism evidence="12 13">
    <name type="scientific">Brevinema andersonii</name>
    <dbReference type="NCBI Taxonomy" id="34097"/>
    <lineage>
        <taxon>Bacteria</taxon>
        <taxon>Pseudomonadati</taxon>
        <taxon>Spirochaetota</taxon>
        <taxon>Spirochaetia</taxon>
        <taxon>Brevinematales</taxon>
        <taxon>Brevinemataceae</taxon>
        <taxon>Brevinema</taxon>
    </lineage>
</organism>
<comment type="subcellular location">
    <subcellularLocation>
        <location evidence="9">Cytoplasm</location>
    </subcellularLocation>
</comment>
<dbReference type="PANTHER" id="PTHR47964:SF1">
    <property type="entry name" value="ATP-DEPENDENT DNA HELICASE HOMOLOG RECG, CHLOROPLASTIC"/>
    <property type="match status" value="1"/>
</dbReference>
<keyword evidence="3 9" id="KW-0227">DNA damage</keyword>
<keyword evidence="6 9" id="KW-0067">ATP-binding</keyword>
<dbReference type="PROSITE" id="PS51192">
    <property type="entry name" value="HELICASE_ATP_BIND_1"/>
    <property type="match status" value="1"/>
</dbReference>
<keyword evidence="5 12" id="KW-0347">Helicase</keyword>
<dbReference type="InterPro" id="IPR036101">
    <property type="entry name" value="CarD-like/TRCF_RID_sf"/>
</dbReference>
<dbReference type="STRING" id="34097.SAMN02745150_00326"/>
<dbReference type="Pfam" id="PF02559">
    <property type="entry name" value="CarD_TRCF_RID"/>
    <property type="match status" value="1"/>
</dbReference>
<dbReference type="Pfam" id="PF00270">
    <property type="entry name" value="DEAD"/>
    <property type="match status" value="1"/>
</dbReference>
<name>A0A1I1DBB8_BREAD</name>
<feature type="domain" description="Helicase ATP-binding" evidence="10">
    <location>
        <begin position="566"/>
        <end position="727"/>
    </location>
</feature>
<dbReference type="RefSeq" id="WP_092317704.1">
    <property type="nucleotide sequence ID" value="NZ_FOKY01000001.1"/>
</dbReference>
<evidence type="ECO:0000259" key="11">
    <source>
        <dbReference type="PROSITE" id="PS51194"/>
    </source>
</evidence>
<dbReference type="Gene3D" id="2.40.10.170">
    <property type="match status" value="1"/>
</dbReference>
<evidence type="ECO:0000256" key="1">
    <source>
        <dbReference type="ARBA" id="ARBA00022490"/>
    </source>
</evidence>
<dbReference type="SUPFAM" id="SSF52540">
    <property type="entry name" value="P-loop containing nucleoside triphosphate hydrolases"/>
    <property type="match status" value="3"/>
</dbReference>
<dbReference type="OrthoDB" id="9804325at2"/>
<dbReference type="SUPFAM" id="SSF141259">
    <property type="entry name" value="CarD-like"/>
    <property type="match status" value="1"/>
</dbReference>
<keyword evidence="2 9" id="KW-0547">Nucleotide-binding</keyword>
<dbReference type="InterPro" id="IPR005118">
    <property type="entry name" value="TRCF_C"/>
</dbReference>
<comment type="function">
    <text evidence="9">Couples transcription and DNA repair by recognizing RNA polymerase (RNAP) stalled at DNA lesions. Mediates ATP-dependent release of RNAP and its truncated transcript from the DNA, and recruitment of nucleotide excision repair machinery to the damaged site.</text>
</comment>
<accession>A0A1I1DBB8</accession>
<dbReference type="PROSITE" id="PS51194">
    <property type="entry name" value="HELICASE_CTER"/>
    <property type="match status" value="1"/>
</dbReference>
<dbReference type="Gene3D" id="3.40.50.11180">
    <property type="match status" value="1"/>
</dbReference>
<dbReference type="InterPro" id="IPR041471">
    <property type="entry name" value="UvrB_inter"/>
</dbReference>
<evidence type="ECO:0000256" key="2">
    <source>
        <dbReference type="ARBA" id="ARBA00022741"/>
    </source>
</evidence>
<evidence type="ECO:0000256" key="3">
    <source>
        <dbReference type="ARBA" id="ARBA00022763"/>
    </source>
</evidence>
<dbReference type="Pfam" id="PF17757">
    <property type="entry name" value="UvrB_inter"/>
    <property type="match status" value="1"/>
</dbReference>
<feature type="domain" description="Helicase C-terminal" evidence="11">
    <location>
        <begin position="748"/>
        <end position="904"/>
    </location>
</feature>
<evidence type="ECO:0000313" key="12">
    <source>
        <dbReference type="EMBL" id="SFB70090.1"/>
    </source>
</evidence>